<gene>
    <name evidence="6" type="ORF">BUL40_09460</name>
</gene>
<protein>
    <submittedName>
        <fullName evidence="6">Carbohydrate kinase</fullName>
    </submittedName>
</protein>
<comment type="similarity">
    <text evidence="1">Belongs to the FGGY kinase family.</text>
</comment>
<dbReference type="InterPro" id="IPR049382">
    <property type="entry name" value="FGGY_C_2"/>
</dbReference>
<dbReference type="PANTHER" id="PTHR10196">
    <property type="entry name" value="SUGAR KINASE"/>
    <property type="match status" value="1"/>
</dbReference>
<dbReference type="Pfam" id="PF00370">
    <property type="entry name" value="FGGY_N"/>
    <property type="match status" value="1"/>
</dbReference>
<dbReference type="AlphaFoldDB" id="A0A1V6LRY8"/>
<dbReference type="EMBL" id="MTBC01000005">
    <property type="protein sequence ID" value="OQD42736.1"/>
    <property type="molecule type" value="Genomic_DNA"/>
</dbReference>
<dbReference type="GO" id="GO:0004856">
    <property type="term" value="F:D-xylulokinase activity"/>
    <property type="evidence" value="ECO:0007669"/>
    <property type="project" value="TreeGrafter"/>
</dbReference>
<dbReference type="Gene3D" id="3.30.420.40">
    <property type="match status" value="2"/>
</dbReference>
<dbReference type="CDD" id="cd07772">
    <property type="entry name" value="ASKHA_NBD_FGGY_NaCK-like"/>
    <property type="match status" value="1"/>
</dbReference>
<evidence type="ECO:0000313" key="7">
    <source>
        <dbReference type="Proteomes" id="UP000191680"/>
    </source>
</evidence>
<feature type="domain" description="Carbohydrate kinase FGGY C-terminal" evidence="5">
    <location>
        <begin position="246"/>
        <end position="432"/>
    </location>
</feature>
<dbReference type="GO" id="GO:0005997">
    <property type="term" value="P:xylulose metabolic process"/>
    <property type="evidence" value="ECO:0007669"/>
    <property type="project" value="TreeGrafter"/>
</dbReference>
<evidence type="ECO:0000256" key="3">
    <source>
        <dbReference type="ARBA" id="ARBA00022777"/>
    </source>
</evidence>
<evidence type="ECO:0000259" key="4">
    <source>
        <dbReference type="Pfam" id="PF00370"/>
    </source>
</evidence>
<dbReference type="InterPro" id="IPR018484">
    <property type="entry name" value="FGGY_N"/>
</dbReference>
<dbReference type="Proteomes" id="UP000191680">
    <property type="component" value="Unassembled WGS sequence"/>
</dbReference>
<dbReference type="InterPro" id="IPR043129">
    <property type="entry name" value="ATPase_NBD"/>
</dbReference>
<organism evidence="6 7">
    <name type="scientific">Croceivirga radicis</name>
    <dbReference type="NCBI Taxonomy" id="1929488"/>
    <lineage>
        <taxon>Bacteria</taxon>
        <taxon>Pseudomonadati</taxon>
        <taxon>Bacteroidota</taxon>
        <taxon>Flavobacteriia</taxon>
        <taxon>Flavobacteriales</taxon>
        <taxon>Flavobacteriaceae</taxon>
        <taxon>Croceivirga</taxon>
    </lineage>
</organism>
<dbReference type="OrthoDB" id="9786272at2"/>
<evidence type="ECO:0000259" key="5">
    <source>
        <dbReference type="Pfam" id="PF21546"/>
    </source>
</evidence>
<keyword evidence="2" id="KW-0808">Transferase</keyword>
<accession>A0A1V6LRY8</accession>
<dbReference type="RefSeq" id="WP_080319055.1">
    <property type="nucleotide sequence ID" value="NZ_MTBC01000005.1"/>
</dbReference>
<reference evidence="6 7" key="1">
    <citation type="submission" date="2016-12" db="EMBL/GenBank/DDBJ databases">
        <authorList>
            <person name="Song W.-J."/>
            <person name="Kurnit D.M."/>
        </authorList>
    </citation>
    <scope>NUCLEOTIDE SEQUENCE [LARGE SCALE GENOMIC DNA]</scope>
    <source>
        <strain evidence="6 7">HSG9</strain>
    </source>
</reference>
<keyword evidence="3 6" id="KW-0418">Kinase</keyword>
<evidence type="ECO:0000256" key="2">
    <source>
        <dbReference type="ARBA" id="ARBA00022679"/>
    </source>
</evidence>
<feature type="domain" description="Carbohydrate kinase FGGY N-terminal" evidence="4">
    <location>
        <begin position="8"/>
        <end position="212"/>
    </location>
</feature>
<dbReference type="PANTHER" id="PTHR10196:SF57">
    <property type="entry name" value="XYLULOSE KINASE"/>
    <property type="match status" value="1"/>
</dbReference>
<dbReference type="GO" id="GO:0005829">
    <property type="term" value="C:cytosol"/>
    <property type="evidence" value="ECO:0007669"/>
    <property type="project" value="TreeGrafter"/>
</dbReference>
<evidence type="ECO:0000313" key="6">
    <source>
        <dbReference type="EMBL" id="OQD42736.1"/>
    </source>
</evidence>
<dbReference type="Pfam" id="PF21546">
    <property type="entry name" value="FGGY_C_2"/>
    <property type="match status" value="1"/>
</dbReference>
<sequence>MLKEVTAVFDIGKTNKKFFLFDTNFKEVYRRYIELEQIVDEDGYPTENIDALHRWMKAVFHEILNAKKYDITSINFSSYGASWVHLNERGQVIAPLYNYTKELPKDLIATFYKTYGPELAFGQTTGTTNSGMLNAGMQLYWLKHQKPHLYKKIKWSMHLPQYLSYMFTGIPVSEYTSIGCHTALWDYDKQDYHSWVYQEGIHEKLAPIVAAETSINMKYNQKRLKIGVGIHDSSSALLPYVRSIDSKFVLLSTGTWSICLNPFSNGILSKNDVADNCINYMRINGEPVKASRLFLGHLYNTKTEWLANYFNKPVDYHKKVAFDSHIIDNLTTGNSHYFTSQQIENSNSDQQIHIPFKSYEVAYHQLVLELVELQVSYIKKAIGQDVITNLYMDGGFANNLIFVELLSRALPSMKIKTTDASLGSALGAAIAISNVKLDGQFLHKNYALKKHSPLITT</sequence>
<keyword evidence="7" id="KW-1185">Reference proteome</keyword>
<name>A0A1V6LRY8_9FLAO</name>
<proteinExistence type="inferred from homology"/>
<comment type="caution">
    <text evidence="6">The sequence shown here is derived from an EMBL/GenBank/DDBJ whole genome shotgun (WGS) entry which is preliminary data.</text>
</comment>
<evidence type="ECO:0000256" key="1">
    <source>
        <dbReference type="ARBA" id="ARBA00009156"/>
    </source>
</evidence>
<dbReference type="SUPFAM" id="SSF53067">
    <property type="entry name" value="Actin-like ATPase domain"/>
    <property type="match status" value="2"/>
</dbReference>